<feature type="region of interest" description="Disordered" evidence="1">
    <location>
        <begin position="1"/>
        <end position="61"/>
    </location>
</feature>
<dbReference type="GO" id="GO:0005524">
    <property type="term" value="F:ATP binding"/>
    <property type="evidence" value="ECO:0007669"/>
    <property type="project" value="UniProtKB-KW"/>
</dbReference>
<gene>
    <name evidence="2" type="ORF">GCM10020260_00610</name>
</gene>
<dbReference type="Gene3D" id="3.40.50.300">
    <property type="entry name" value="P-loop containing nucleotide triphosphate hydrolases"/>
    <property type="match status" value="2"/>
</dbReference>
<dbReference type="SUPFAM" id="SSF52540">
    <property type="entry name" value="P-loop containing nucleoside triphosphate hydrolases"/>
    <property type="match status" value="1"/>
</dbReference>
<evidence type="ECO:0000256" key="1">
    <source>
        <dbReference type="SAM" id="MobiDB-lite"/>
    </source>
</evidence>
<accession>A0ABP6R822</accession>
<evidence type="ECO:0000313" key="3">
    <source>
        <dbReference type="Proteomes" id="UP001501736"/>
    </source>
</evidence>
<feature type="region of interest" description="Disordered" evidence="1">
    <location>
        <begin position="502"/>
        <end position="522"/>
    </location>
</feature>
<protein>
    <submittedName>
        <fullName evidence="2">ATP-binding protein</fullName>
    </submittedName>
</protein>
<name>A0ABP6R822_9MICC</name>
<reference evidence="3" key="1">
    <citation type="journal article" date="2019" name="Int. J. Syst. Evol. Microbiol.">
        <title>The Global Catalogue of Microorganisms (GCM) 10K type strain sequencing project: providing services to taxonomists for standard genome sequencing and annotation.</title>
        <authorList>
            <consortium name="The Broad Institute Genomics Platform"/>
            <consortium name="The Broad Institute Genome Sequencing Center for Infectious Disease"/>
            <person name="Wu L."/>
            <person name="Ma J."/>
        </authorList>
    </citation>
    <scope>NUCLEOTIDE SEQUENCE [LARGE SCALE GENOMIC DNA]</scope>
    <source>
        <strain evidence="3">JCM 11483</strain>
    </source>
</reference>
<comment type="caution">
    <text evidence="2">The sequence shown here is derived from an EMBL/GenBank/DDBJ whole genome shotgun (WGS) entry which is preliminary data.</text>
</comment>
<proteinExistence type="predicted"/>
<keyword evidence="3" id="KW-1185">Reference proteome</keyword>
<keyword evidence="2" id="KW-0067">ATP-binding</keyword>
<sequence>METGRPVHRTVFGDGPATGRAARKERKRLRELSRLQAATKRKKASGPGLPGPAYGEGGSTAPAQGWGLRRLKVQGVPTTAHLAATTMPWVAGPSLGSDGVLVGDDLNGGGAFCIDPWELYERKIITAPAAMIFGTVGTRKSTLAKCWAMRLVLTGRKLSVTSDVKGEWTPVIEALGGQVIKLGPGLNTRVNPLDEGVRPSLTEDGEVMTEEKWAEMVRSRRLTLMNRIVRILEERKLTHAEIDVIRQALDDAVDAEPVSAQGIPRTVIIPDIIDKLWGIYHGEQTSNPTRSEAANGMAMTLRRLTTGDMKGMVDGESTHVYDPFATAVSLDTSALGEADQVLRNVISACSTTWTESMIGFAEAGQRVVVNEEAWTEITSEDDLAAKVRFFKLARTYGIFNILILHKLTDLDIAGDAGSKEAAMARGLLAEADIKIIHKQDASALTRTMSELEISERERTLLKDLEPGVALWRIGSKMSFQVATRRTAAEVPLTDTDQRMNFAAGTDEPETPATGVETRQHDEDEALVDAEMAAAGRGAETAAGQEDAA</sequence>
<evidence type="ECO:0000313" key="2">
    <source>
        <dbReference type="EMBL" id="GAA3278475.1"/>
    </source>
</evidence>
<keyword evidence="2" id="KW-0547">Nucleotide-binding</keyword>
<dbReference type="EMBL" id="BAAAYG010000001">
    <property type="protein sequence ID" value="GAA3278475.1"/>
    <property type="molecule type" value="Genomic_DNA"/>
</dbReference>
<dbReference type="InterPro" id="IPR027417">
    <property type="entry name" value="P-loop_NTPase"/>
</dbReference>
<organism evidence="2 3">
    <name type="scientific">Nesterenkonia halobia</name>
    <dbReference type="NCBI Taxonomy" id="37922"/>
    <lineage>
        <taxon>Bacteria</taxon>
        <taxon>Bacillati</taxon>
        <taxon>Actinomycetota</taxon>
        <taxon>Actinomycetes</taxon>
        <taxon>Micrococcales</taxon>
        <taxon>Micrococcaceae</taxon>
        <taxon>Nesterenkonia</taxon>
    </lineage>
</organism>
<dbReference type="Proteomes" id="UP001501736">
    <property type="component" value="Unassembled WGS sequence"/>
</dbReference>